<evidence type="ECO:0000313" key="2">
    <source>
        <dbReference type="EMBL" id="APA14422.1"/>
    </source>
</evidence>
<evidence type="ECO:0000313" key="3">
    <source>
        <dbReference type="Proteomes" id="UP000177798"/>
    </source>
</evidence>
<dbReference type="AlphaFoldDB" id="A0A1D9QHZ5"/>
<proteinExistence type="predicted"/>
<sequence>MANYKEIFETCSILLFIYVIADLIEDMVIISLIALVTRKFLCEASQIYDKRWDKILKWASSFLTSEEEEKKEEKKTTIIDADIPETPKSIDSLNDLNQGQSPTIKKSEVAPLEIPTNRSTPDPPVVSSSTISSLLTAITTESSEISGRTWELFYLDTVYKRGNSLWVEWRNEERFEAWVRRNGWIALTEEEIETLERWRGWALALAVTRDWGGGGGEDSEREEEGVWMWI</sequence>
<keyword evidence="1" id="KW-0472">Membrane</keyword>
<evidence type="ECO:0000256" key="1">
    <source>
        <dbReference type="SAM" id="Phobius"/>
    </source>
</evidence>
<reference evidence="3" key="1">
    <citation type="journal article" date="2017" name="Genome Biol. Evol.">
        <title>The complete genome sequence of the phytopathogenic fungus Sclerotinia sclerotiorum reveals insights into the genome architecture of broad host range pathogens.</title>
        <authorList>
            <person name="Derbyshire M."/>
            <person name="Denton-Giles M."/>
            <person name="Hegedus D."/>
            <person name="Seifbarghy S."/>
            <person name="Rollins J."/>
            <person name="van Kan J."/>
            <person name="Seidl M.F."/>
            <person name="Faino L."/>
            <person name="Mbengue M."/>
            <person name="Navaud O."/>
            <person name="Raffaele S."/>
            <person name="Hammond-Kosack K."/>
            <person name="Heard S."/>
            <person name="Oliver R."/>
        </authorList>
    </citation>
    <scope>NUCLEOTIDE SEQUENCE [LARGE SCALE GENOMIC DNA]</scope>
    <source>
        <strain evidence="3">ATCC 18683 / 1980 / Ss-1</strain>
    </source>
</reference>
<dbReference type="OrthoDB" id="3553081at2759"/>
<keyword evidence="1" id="KW-0812">Transmembrane</keyword>
<dbReference type="Proteomes" id="UP000177798">
    <property type="component" value="Chromosome 12"/>
</dbReference>
<protein>
    <submittedName>
        <fullName evidence="2">Uncharacterized protein</fullName>
    </submittedName>
</protein>
<accession>A0A1D9QHZ5</accession>
<feature type="transmembrane region" description="Helical" evidence="1">
    <location>
        <begin position="12"/>
        <end position="36"/>
    </location>
</feature>
<name>A0A1D9QHZ5_SCLS1</name>
<keyword evidence="1" id="KW-1133">Transmembrane helix</keyword>
<gene>
    <name evidence="2" type="ORF">sscle_12g091920</name>
</gene>
<dbReference type="EMBL" id="CP017825">
    <property type="protein sequence ID" value="APA14422.1"/>
    <property type="molecule type" value="Genomic_DNA"/>
</dbReference>
<dbReference type="VEuPathDB" id="FungiDB:sscle_12g091920"/>
<organism evidence="2 3">
    <name type="scientific">Sclerotinia sclerotiorum (strain ATCC 18683 / 1980 / Ss-1)</name>
    <name type="common">White mold</name>
    <name type="synonym">Whetzelinia sclerotiorum</name>
    <dbReference type="NCBI Taxonomy" id="665079"/>
    <lineage>
        <taxon>Eukaryota</taxon>
        <taxon>Fungi</taxon>
        <taxon>Dikarya</taxon>
        <taxon>Ascomycota</taxon>
        <taxon>Pezizomycotina</taxon>
        <taxon>Leotiomycetes</taxon>
        <taxon>Helotiales</taxon>
        <taxon>Sclerotiniaceae</taxon>
        <taxon>Sclerotinia</taxon>
    </lineage>
</organism>